<feature type="transmembrane region" description="Helical" evidence="2">
    <location>
        <begin position="45"/>
        <end position="68"/>
    </location>
</feature>
<accession>A0A9W8NLT2</accession>
<keyword evidence="4" id="KW-1185">Reference proteome</keyword>
<feature type="region of interest" description="Disordered" evidence="1">
    <location>
        <begin position="330"/>
        <end position="358"/>
    </location>
</feature>
<feature type="transmembrane region" description="Helical" evidence="2">
    <location>
        <begin position="75"/>
        <end position="92"/>
    </location>
</feature>
<dbReference type="AlphaFoldDB" id="A0A9W8NLT2"/>
<comment type="caution">
    <text evidence="3">The sequence shown here is derived from an EMBL/GenBank/DDBJ whole genome shotgun (WGS) entry which is preliminary data.</text>
</comment>
<sequence length="358" mass="39005">MQFGQAIGTAALTFAVTNIDDAFVLVTFFAESVHSDTLTPLKIVIGQYVGFTVIVTISLIGFGVSLVLPSEPIGFLGLFPILLGFWKLLAFFETDDDVTVPVRAAGLRAILKVALITILNGGDNIGTYIPLFSQVRGAEIAVYVVVYYILLGVLCLIGFLIIKQKHLLAIIEKYVGWFIPFLYMGLGVYIIVKSDAYPWSIEHIDDSLHQNSGRVLLATLTVALLLISIGLMVWYNFFIKRRRSAGRVNGEADENGPNTAATAEVNAEVNLGTLSVNGQTGLNTLDANDKTDPKIIHSDAPLTNTLHVNVPHSCSADGAKNLCANKDTNINTPHTNEKINIQQDQIHTHRSEEKSNRG</sequence>
<dbReference type="Proteomes" id="UP001148614">
    <property type="component" value="Unassembled WGS sequence"/>
</dbReference>
<dbReference type="Pfam" id="PF03596">
    <property type="entry name" value="Cad"/>
    <property type="match status" value="1"/>
</dbReference>
<dbReference type="InterPro" id="IPR004676">
    <property type="entry name" value="Cd-R_transporter"/>
</dbReference>
<evidence type="ECO:0000313" key="4">
    <source>
        <dbReference type="Proteomes" id="UP001148614"/>
    </source>
</evidence>
<proteinExistence type="predicted"/>
<organism evidence="3 4">
    <name type="scientific">Xylaria arbuscula</name>
    <dbReference type="NCBI Taxonomy" id="114810"/>
    <lineage>
        <taxon>Eukaryota</taxon>
        <taxon>Fungi</taxon>
        <taxon>Dikarya</taxon>
        <taxon>Ascomycota</taxon>
        <taxon>Pezizomycotina</taxon>
        <taxon>Sordariomycetes</taxon>
        <taxon>Xylariomycetidae</taxon>
        <taxon>Xylariales</taxon>
        <taxon>Xylariaceae</taxon>
        <taxon>Xylaria</taxon>
    </lineage>
</organism>
<feature type="transmembrane region" description="Helical" evidence="2">
    <location>
        <begin position="174"/>
        <end position="192"/>
    </location>
</feature>
<evidence type="ECO:0000256" key="1">
    <source>
        <dbReference type="SAM" id="MobiDB-lite"/>
    </source>
</evidence>
<keyword evidence="2" id="KW-0812">Transmembrane</keyword>
<feature type="transmembrane region" description="Helical" evidence="2">
    <location>
        <begin position="140"/>
        <end position="162"/>
    </location>
</feature>
<feature type="compositionally biased region" description="Polar residues" evidence="1">
    <location>
        <begin position="330"/>
        <end position="345"/>
    </location>
</feature>
<feature type="transmembrane region" description="Helical" evidence="2">
    <location>
        <begin position="215"/>
        <end position="237"/>
    </location>
</feature>
<feature type="compositionally biased region" description="Basic and acidic residues" evidence="1">
    <location>
        <begin position="346"/>
        <end position="358"/>
    </location>
</feature>
<protein>
    <recommendedName>
        <fullName evidence="5">Cadmium resistance transporter</fullName>
    </recommendedName>
</protein>
<evidence type="ECO:0008006" key="5">
    <source>
        <dbReference type="Google" id="ProtNLM"/>
    </source>
</evidence>
<reference evidence="3" key="1">
    <citation type="submission" date="2022-07" db="EMBL/GenBank/DDBJ databases">
        <title>Genome Sequence of Xylaria arbuscula.</title>
        <authorList>
            <person name="Buettner E."/>
        </authorList>
    </citation>
    <scope>NUCLEOTIDE SEQUENCE</scope>
    <source>
        <strain evidence="3">VT107</strain>
    </source>
</reference>
<keyword evidence="2" id="KW-1133">Transmembrane helix</keyword>
<dbReference type="EMBL" id="JANPWZ010000084">
    <property type="protein sequence ID" value="KAJ3579543.1"/>
    <property type="molecule type" value="Genomic_DNA"/>
</dbReference>
<evidence type="ECO:0000313" key="3">
    <source>
        <dbReference type="EMBL" id="KAJ3579543.1"/>
    </source>
</evidence>
<gene>
    <name evidence="3" type="ORF">NPX13_g1019</name>
</gene>
<evidence type="ECO:0000256" key="2">
    <source>
        <dbReference type="SAM" id="Phobius"/>
    </source>
</evidence>
<keyword evidence="2" id="KW-0472">Membrane</keyword>
<name>A0A9W8NLT2_9PEZI</name>